<dbReference type="EMBL" id="JACIJD010000008">
    <property type="protein sequence ID" value="MBB5694082.1"/>
    <property type="molecule type" value="Genomic_DNA"/>
</dbReference>
<protein>
    <submittedName>
        <fullName evidence="3">GTP:adenosylcobinamide-phosphate guanylyltransferase</fullName>
    </submittedName>
</protein>
<organism evidence="3 4">
    <name type="scientific">Muricoccus pecuniae</name>
    <dbReference type="NCBI Taxonomy" id="693023"/>
    <lineage>
        <taxon>Bacteria</taxon>
        <taxon>Pseudomonadati</taxon>
        <taxon>Pseudomonadota</taxon>
        <taxon>Alphaproteobacteria</taxon>
        <taxon>Acetobacterales</taxon>
        <taxon>Roseomonadaceae</taxon>
        <taxon>Muricoccus</taxon>
    </lineage>
</organism>
<dbReference type="GO" id="GO:0016779">
    <property type="term" value="F:nucleotidyltransferase activity"/>
    <property type="evidence" value="ECO:0007669"/>
    <property type="project" value="UniProtKB-KW"/>
</dbReference>
<dbReference type="InterPro" id="IPR025877">
    <property type="entry name" value="MobA-like_NTP_Trfase"/>
</dbReference>
<keyword evidence="3" id="KW-0548">Nucleotidyltransferase</keyword>
<dbReference type="SUPFAM" id="SSF53448">
    <property type="entry name" value="Nucleotide-diphospho-sugar transferases"/>
    <property type="match status" value="1"/>
</dbReference>
<sequence length="271" mass="28088">MRPGLAEGVTALVLAGQRRGTDPMAAAAGLSHKALLPVAGVPMLLRVVAALRGSPGIGRIVVSVEASGTTLRGLEGLDGVILREAAPSPARSAAAAFGEFGAPMLVTTADHALLTPAMVGHFLAAAPAGAAAIAGLARRETVLGEFPGTRRTWLRFRDGDFSGCNLFLLATPEAAGALRFWQDLEGRRKRPLAMAWMIGPATLLRHALGRLTLRGALDALEVRCGARLATVDMPFGAAAVDVDKPEDLRLVEERLRGEPAGLEGSAPSLTS</sequence>
<dbReference type="Gene3D" id="3.90.550.10">
    <property type="entry name" value="Spore Coat Polysaccharide Biosynthesis Protein SpsA, Chain A"/>
    <property type="match status" value="1"/>
</dbReference>
<feature type="domain" description="MobA-like NTP transferase" evidence="2">
    <location>
        <begin position="31"/>
        <end position="140"/>
    </location>
</feature>
<evidence type="ECO:0000313" key="4">
    <source>
        <dbReference type="Proteomes" id="UP000580654"/>
    </source>
</evidence>
<proteinExistence type="predicted"/>
<dbReference type="Proteomes" id="UP000580654">
    <property type="component" value="Unassembled WGS sequence"/>
</dbReference>
<evidence type="ECO:0000256" key="1">
    <source>
        <dbReference type="ARBA" id="ARBA00022842"/>
    </source>
</evidence>
<dbReference type="Pfam" id="PF12804">
    <property type="entry name" value="NTP_transf_3"/>
    <property type="match status" value="1"/>
</dbReference>
<dbReference type="RefSeq" id="WP_184517470.1">
    <property type="nucleotide sequence ID" value="NZ_JACIJD010000008.1"/>
</dbReference>
<keyword evidence="4" id="KW-1185">Reference proteome</keyword>
<keyword evidence="3" id="KW-0808">Transferase</keyword>
<comment type="caution">
    <text evidence="3">The sequence shown here is derived from an EMBL/GenBank/DDBJ whole genome shotgun (WGS) entry which is preliminary data.</text>
</comment>
<evidence type="ECO:0000259" key="2">
    <source>
        <dbReference type="Pfam" id="PF12804"/>
    </source>
</evidence>
<gene>
    <name evidence="3" type="ORF">FHS87_002122</name>
</gene>
<dbReference type="InterPro" id="IPR029044">
    <property type="entry name" value="Nucleotide-diphossugar_trans"/>
</dbReference>
<accession>A0A840YHR9</accession>
<evidence type="ECO:0000313" key="3">
    <source>
        <dbReference type="EMBL" id="MBB5694082.1"/>
    </source>
</evidence>
<keyword evidence="1" id="KW-0460">Magnesium</keyword>
<reference evidence="3 4" key="1">
    <citation type="submission" date="2020-08" db="EMBL/GenBank/DDBJ databases">
        <title>Genomic Encyclopedia of Type Strains, Phase IV (KMG-IV): sequencing the most valuable type-strain genomes for metagenomic binning, comparative biology and taxonomic classification.</title>
        <authorList>
            <person name="Goeker M."/>
        </authorList>
    </citation>
    <scope>NUCLEOTIDE SEQUENCE [LARGE SCALE GENOMIC DNA]</scope>
    <source>
        <strain evidence="3 4">DSM 25622</strain>
    </source>
</reference>
<name>A0A840YHR9_9PROT</name>
<dbReference type="AlphaFoldDB" id="A0A840YHR9"/>